<dbReference type="AlphaFoldDB" id="A0A1Z4N5Y3"/>
<proteinExistence type="predicted"/>
<name>A0A1Z4N5Y3_9CYAN</name>
<dbReference type="RefSeq" id="WP_096580487.1">
    <property type="nucleotide sequence ID" value="NZ_CAWNJS010000001.1"/>
</dbReference>
<dbReference type="EMBL" id="AP018248">
    <property type="protein sequence ID" value="BAZ01126.1"/>
    <property type="molecule type" value="Genomic_DNA"/>
</dbReference>
<keyword evidence="2" id="KW-1185">Reference proteome</keyword>
<reference evidence="1 2" key="1">
    <citation type="submission" date="2017-06" db="EMBL/GenBank/DDBJ databases">
        <title>Genome sequencing of cyanobaciteial culture collection at National Institute for Environmental Studies (NIES).</title>
        <authorList>
            <person name="Hirose Y."/>
            <person name="Shimura Y."/>
            <person name="Fujisawa T."/>
            <person name="Nakamura Y."/>
            <person name="Kawachi M."/>
        </authorList>
    </citation>
    <scope>NUCLEOTIDE SEQUENCE [LARGE SCALE GENOMIC DNA]</scope>
    <source>
        <strain evidence="1 2">NIES-37</strain>
    </source>
</reference>
<evidence type="ECO:0000313" key="2">
    <source>
        <dbReference type="Proteomes" id="UP000218785"/>
    </source>
</evidence>
<gene>
    <name evidence="1" type="ORF">NIES37_51240</name>
</gene>
<dbReference type="Proteomes" id="UP000218785">
    <property type="component" value="Chromosome"/>
</dbReference>
<evidence type="ECO:0000313" key="1">
    <source>
        <dbReference type="EMBL" id="BAZ01126.1"/>
    </source>
</evidence>
<protein>
    <submittedName>
        <fullName evidence="1">Uncharacterized protein</fullName>
    </submittedName>
</protein>
<sequence length="281" mass="32402">MPYLLCLSPIILDQTFPRNEEELRIVAEALGELENFIHIDKAHLVSTNILREFLENIDGTAINQSLLWEVYRFLSQLFLRQDGSLIDIDKYIKYIDDYSIKDYYAHPVPKKCQSQGYIEFWSDELGKILYVHDKSCNSNNFFIGVACAYGFAGECVDEYNNPNNHRAFPLVSPDNVENLADAYEWVIPTDIHQKSITIENIKKNYRVIGGMSLEKPNRDSHFKVKFQGKRSWSFSINDNPVPESYIRELVDITSYPVEVIKTALTSGSLPQKCLKLKMLSQ</sequence>
<accession>A0A1Z4N5Y3</accession>
<dbReference type="KEGG" id="ttq:NIES37_51240"/>
<organism evidence="1 2">
    <name type="scientific">Tolypothrix tenuis PCC 7101</name>
    <dbReference type="NCBI Taxonomy" id="231146"/>
    <lineage>
        <taxon>Bacteria</taxon>
        <taxon>Bacillati</taxon>
        <taxon>Cyanobacteriota</taxon>
        <taxon>Cyanophyceae</taxon>
        <taxon>Nostocales</taxon>
        <taxon>Tolypothrichaceae</taxon>
        <taxon>Tolypothrix</taxon>
    </lineage>
</organism>